<dbReference type="EMBL" id="JAGXEW010000001">
    <property type="protein sequence ID" value="KAK1176544.1"/>
    <property type="molecule type" value="Genomic_DNA"/>
</dbReference>
<name>A0AAD8GM10_ACIOX</name>
<keyword evidence="2" id="KW-1185">Reference proteome</keyword>
<dbReference type="AlphaFoldDB" id="A0AAD8GM10"/>
<reference evidence="1" key="1">
    <citation type="submission" date="2022-02" db="EMBL/GenBank/DDBJ databases">
        <title>Atlantic sturgeon de novo genome assembly.</title>
        <authorList>
            <person name="Stock M."/>
            <person name="Klopp C."/>
            <person name="Guiguen Y."/>
            <person name="Cabau C."/>
            <person name="Parinello H."/>
            <person name="Santidrian Yebra-Pimentel E."/>
            <person name="Kuhl H."/>
            <person name="Dirks R.P."/>
            <person name="Guessner J."/>
            <person name="Wuertz S."/>
            <person name="Du K."/>
            <person name="Schartl M."/>
        </authorList>
    </citation>
    <scope>NUCLEOTIDE SEQUENCE</scope>
    <source>
        <strain evidence="1">STURGEONOMICS-FGT-2020</strain>
        <tissue evidence="1">Whole blood</tissue>
    </source>
</reference>
<sequence>MALAGLSDWFLKSLTRLFFPGSIHRPLVDLPIFPHAHSRDGAFRISHQLCCVLTSWQRAYFLTSWQRVYFLTSEYLTSEVLCEGDYVRLKSPGLL</sequence>
<evidence type="ECO:0000313" key="1">
    <source>
        <dbReference type="EMBL" id="KAK1176544.1"/>
    </source>
</evidence>
<gene>
    <name evidence="1" type="ORF">AOXY_G1450</name>
</gene>
<protein>
    <submittedName>
        <fullName evidence="1">Uncharacterized protein</fullName>
    </submittedName>
</protein>
<proteinExistence type="predicted"/>
<evidence type="ECO:0000313" key="2">
    <source>
        <dbReference type="Proteomes" id="UP001230051"/>
    </source>
</evidence>
<dbReference type="Proteomes" id="UP001230051">
    <property type="component" value="Unassembled WGS sequence"/>
</dbReference>
<comment type="caution">
    <text evidence="1">The sequence shown here is derived from an EMBL/GenBank/DDBJ whole genome shotgun (WGS) entry which is preliminary data.</text>
</comment>
<accession>A0AAD8GM10</accession>
<organism evidence="1 2">
    <name type="scientific">Acipenser oxyrinchus oxyrinchus</name>
    <dbReference type="NCBI Taxonomy" id="40147"/>
    <lineage>
        <taxon>Eukaryota</taxon>
        <taxon>Metazoa</taxon>
        <taxon>Chordata</taxon>
        <taxon>Craniata</taxon>
        <taxon>Vertebrata</taxon>
        <taxon>Euteleostomi</taxon>
        <taxon>Actinopterygii</taxon>
        <taxon>Chondrostei</taxon>
        <taxon>Acipenseriformes</taxon>
        <taxon>Acipenseridae</taxon>
        <taxon>Acipenser</taxon>
    </lineage>
</organism>